<evidence type="ECO:0000313" key="2">
    <source>
        <dbReference type="EMBL" id="KAE8249810.1"/>
    </source>
</evidence>
<name>A0A8T8SWS1_9BASI</name>
<evidence type="ECO:0000313" key="3">
    <source>
        <dbReference type="Proteomes" id="UP000077521"/>
    </source>
</evidence>
<proteinExistence type="predicted"/>
<dbReference type="Proteomes" id="UP000077521">
    <property type="component" value="Unassembled WGS sequence"/>
</dbReference>
<evidence type="ECO:0000256" key="1">
    <source>
        <dbReference type="SAM" id="MobiDB-lite"/>
    </source>
</evidence>
<feature type="region of interest" description="Disordered" evidence="1">
    <location>
        <begin position="27"/>
        <end position="46"/>
    </location>
</feature>
<organism evidence="2 3">
    <name type="scientific">Tilletia indica</name>
    <dbReference type="NCBI Taxonomy" id="43049"/>
    <lineage>
        <taxon>Eukaryota</taxon>
        <taxon>Fungi</taxon>
        <taxon>Dikarya</taxon>
        <taxon>Basidiomycota</taxon>
        <taxon>Ustilaginomycotina</taxon>
        <taxon>Exobasidiomycetes</taxon>
        <taxon>Tilletiales</taxon>
        <taxon>Tilletiaceae</taxon>
        <taxon>Tilletia</taxon>
    </lineage>
</organism>
<protein>
    <submittedName>
        <fullName evidence="2">Uncharacterized protein</fullName>
    </submittedName>
</protein>
<feature type="compositionally biased region" description="Polar residues" evidence="1">
    <location>
        <begin position="29"/>
        <end position="46"/>
    </location>
</feature>
<comment type="caution">
    <text evidence="2">The sequence shown here is derived from an EMBL/GenBank/DDBJ whole genome shotgun (WGS) entry which is preliminary data.</text>
</comment>
<accession>A0A8T8SWS1</accession>
<reference evidence="2" key="2">
    <citation type="journal article" date="2019" name="IMA Fungus">
        <title>Genome sequencing and comparison of five Tilletia species to identify candidate genes for the detection of regulated species infecting wheat.</title>
        <authorList>
            <person name="Nguyen H.D.T."/>
            <person name="Sultana T."/>
            <person name="Kesanakurti P."/>
            <person name="Hambleton S."/>
        </authorList>
    </citation>
    <scope>NUCLEOTIDE SEQUENCE</scope>
    <source>
        <strain evidence="2">DAOMC 236416</strain>
    </source>
</reference>
<sequence>MDDFNKQWWLDFTVSPTSLAQRLLAPVRASTSSSGSRPNPITGTQRIPSAFEVAEASRNARSPAPVQSARVVVVQDITRATASVLLAPAR</sequence>
<gene>
    <name evidence="2" type="ORF">A4X13_0g5064</name>
</gene>
<keyword evidence="3" id="KW-1185">Reference proteome</keyword>
<dbReference type="AlphaFoldDB" id="A0A8T8SWS1"/>
<reference evidence="2" key="1">
    <citation type="submission" date="2016-04" db="EMBL/GenBank/DDBJ databases">
        <authorList>
            <person name="Nguyen H.D."/>
            <person name="Samba Siva P."/>
            <person name="Cullis J."/>
            <person name="Levesque C.A."/>
            <person name="Hambleton S."/>
        </authorList>
    </citation>
    <scope>NUCLEOTIDE SEQUENCE</scope>
    <source>
        <strain evidence="2">DAOMC 236416</strain>
    </source>
</reference>
<dbReference type="EMBL" id="LWDF02000367">
    <property type="protein sequence ID" value="KAE8249810.1"/>
    <property type="molecule type" value="Genomic_DNA"/>
</dbReference>